<dbReference type="EMBL" id="JBFCZG010000004">
    <property type="protein sequence ID" value="KAL3423849.1"/>
    <property type="molecule type" value="Genomic_DNA"/>
</dbReference>
<dbReference type="PANTHER" id="PTHR46040">
    <property type="entry name" value="HIGH MOBILITY GROUP PROTEIN 2"/>
    <property type="match status" value="1"/>
</dbReference>
<evidence type="ECO:0000256" key="1">
    <source>
        <dbReference type="ARBA" id="ARBA00023125"/>
    </source>
</evidence>
<feature type="region of interest" description="Disordered" evidence="4">
    <location>
        <begin position="203"/>
        <end position="446"/>
    </location>
</feature>
<evidence type="ECO:0000259" key="5">
    <source>
        <dbReference type="PROSITE" id="PS50118"/>
    </source>
</evidence>
<dbReference type="InterPro" id="IPR051965">
    <property type="entry name" value="ChromReg_NeuronalGeneExpr"/>
</dbReference>
<name>A0ABR4PKJ3_9HELO</name>
<accession>A0ABR4PKJ3</accession>
<dbReference type="InterPro" id="IPR013761">
    <property type="entry name" value="SAM/pointed_sf"/>
</dbReference>
<evidence type="ECO:0000313" key="6">
    <source>
        <dbReference type="EMBL" id="KAL3423849.1"/>
    </source>
</evidence>
<dbReference type="Pfam" id="PF00536">
    <property type="entry name" value="SAM_1"/>
    <property type="match status" value="1"/>
</dbReference>
<evidence type="ECO:0000256" key="4">
    <source>
        <dbReference type="SAM" id="MobiDB-lite"/>
    </source>
</evidence>
<dbReference type="PANTHER" id="PTHR46040:SF3">
    <property type="entry name" value="HIGH MOBILITY GROUP PROTEIN 2"/>
    <property type="match status" value="1"/>
</dbReference>
<dbReference type="PROSITE" id="PS50118">
    <property type="entry name" value="HMG_BOX_2"/>
    <property type="match status" value="1"/>
</dbReference>
<dbReference type="SMART" id="SM00398">
    <property type="entry name" value="HMG"/>
    <property type="match status" value="1"/>
</dbReference>
<gene>
    <name evidence="6" type="ORF">PVAG01_05596</name>
</gene>
<proteinExistence type="predicted"/>
<feature type="compositionally biased region" description="Basic and acidic residues" evidence="4">
    <location>
        <begin position="75"/>
        <end position="96"/>
    </location>
</feature>
<feature type="compositionally biased region" description="Basic and acidic residues" evidence="4">
    <location>
        <begin position="213"/>
        <end position="222"/>
    </location>
</feature>
<feature type="region of interest" description="Disordered" evidence="4">
    <location>
        <begin position="63"/>
        <end position="124"/>
    </location>
</feature>
<dbReference type="Pfam" id="PF00505">
    <property type="entry name" value="HMG_box"/>
    <property type="match status" value="1"/>
</dbReference>
<dbReference type="InterPro" id="IPR036910">
    <property type="entry name" value="HMG_box_dom_sf"/>
</dbReference>
<dbReference type="SUPFAM" id="SSF47769">
    <property type="entry name" value="SAM/Pointed domain"/>
    <property type="match status" value="1"/>
</dbReference>
<feature type="compositionally biased region" description="Low complexity" evidence="4">
    <location>
        <begin position="225"/>
        <end position="246"/>
    </location>
</feature>
<dbReference type="InterPro" id="IPR001660">
    <property type="entry name" value="SAM"/>
</dbReference>
<feature type="compositionally biased region" description="Polar residues" evidence="4">
    <location>
        <begin position="291"/>
        <end position="300"/>
    </location>
</feature>
<protein>
    <submittedName>
        <fullName evidence="6">HMG box protein</fullName>
    </submittedName>
</protein>
<dbReference type="Proteomes" id="UP001629113">
    <property type="component" value="Unassembled WGS sequence"/>
</dbReference>
<evidence type="ECO:0000256" key="3">
    <source>
        <dbReference type="PROSITE-ProRule" id="PRU00267"/>
    </source>
</evidence>
<evidence type="ECO:0000256" key="2">
    <source>
        <dbReference type="ARBA" id="ARBA00023242"/>
    </source>
</evidence>
<dbReference type="Gene3D" id="1.10.150.50">
    <property type="entry name" value="Transcription Factor, Ets-1"/>
    <property type="match status" value="1"/>
</dbReference>
<sequence>MTELAEIFAELGISHYLHDFVEQGFDTWDTILDITESDFDALNVKLGHRRKIQRKIALSRGLSSDRALASPGRHTPNDERGPDEQKSAGTKAEVKEGAPATQGAKRKYRRHPKADDNAPERPPSAYVIFSNKMREDLKGRNLSFTEIAKLVGENWQNLSSQEREPYEQQAFSAKEKYNAELAEYKKTEQYKEYSQYLVEFKARHAQQQQTEADPAKRPKLEAHVSGTSTTTNSSSTNSITTSQPSSESLNTRAHVDSSTTPNSWPPPTRQCSPPTQSPGLSQLAAGVHAQVKNSPSSMSPSVLPGYRDAIYGGSLPAPSWREQRDDAPAANLPPVSRMSEHADMRTSYAGPPAPDSLNLTGSLQHAHRTGHSQRPPLLSSESTSGTTSSSVSTNSSFFTPRTPLEPSIDRSLPMPQPYQQKPYENHLPPLRPPSLSPQTSMLTSQHSPHGIPAILDFPTTMAPMRGQMTAIPRQRPLMSGSPRDEGDLDPVSALLKAGEIVDRNSRSWSTTQ</sequence>
<reference evidence="6 7" key="1">
    <citation type="submission" date="2024-06" db="EMBL/GenBank/DDBJ databases">
        <title>Complete genome of Phlyctema vagabunda strain 19-DSS-EL-015.</title>
        <authorList>
            <person name="Fiorenzani C."/>
        </authorList>
    </citation>
    <scope>NUCLEOTIDE SEQUENCE [LARGE SCALE GENOMIC DNA]</scope>
    <source>
        <strain evidence="6 7">19-DSS-EL-015</strain>
    </source>
</reference>
<dbReference type="InterPro" id="IPR009071">
    <property type="entry name" value="HMG_box_dom"/>
</dbReference>
<dbReference type="SUPFAM" id="SSF47095">
    <property type="entry name" value="HMG-box"/>
    <property type="match status" value="1"/>
</dbReference>
<organism evidence="6 7">
    <name type="scientific">Phlyctema vagabunda</name>
    <dbReference type="NCBI Taxonomy" id="108571"/>
    <lineage>
        <taxon>Eukaryota</taxon>
        <taxon>Fungi</taxon>
        <taxon>Dikarya</taxon>
        <taxon>Ascomycota</taxon>
        <taxon>Pezizomycotina</taxon>
        <taxon>Leotiomycetes</taxon>
        <taxon>Helotiales</taxon>
        <taxon>Dermateaceae</taxon>
        <taxon>Phlyctema</taxon>
    </lineage>
</organism>
<comment type="caution">
    <text evidence="6">The sequence shown here is derived from an EMBL/GenBank/DDBJ whole genome shotgun (WGS) entry which is preliminary data.</text>
</comment>
<feature type="domain" description="HMG box" evidence="5">
    <location>
        <begin position="119"/>
        <end position="185"/>
    </location>
</feature>
<keyword evidence="2 3" id="KW-0539">Nucleus</keyword>
<feature type="compositionally biased region" description="Polar residues" evidence="4">
    <location>
        <begin position="269"/>
        <end position="280"/>
    </location>
</feature>
<keyword evidence="1 3" id="KW-0238">DNA-binding</keyword>
<evidence type="ECO:0000313" key="7">
    <source>
        <dbReference type="Proteomes" id="UP001629113"/>
    </source>
</evidence>
<keyword evidence="7" id="KW-1185">Reference proteome</keyword>
<dbReference type="Gene3D" id="1.10.30.10">
    <property type="entry name" value="High mobility group box domain"/>
    <property type="match status" value="1"/>
</dbReference>
<feature type="DNA-binding region" description="HMG box" evidence="3">
    <location>
        <begin position="119"/>
        <end position="185"/>
    </location>
</feature>
<feature type="compositionally biased region" description="Low complexity" evidence="4">
    <location>
        <begin position="379"/>
        <end position="396"/>
    </location>
</feature>